<evidence type="ECO:0000259" key="3">
    <source>
        <dbReference type="Pfam" id="PF17479"/>
    </source>
</evidence>
<feature type="domain" description="DUF3048" evidence="2">
    <location>
        <begin position="41"/>
        <end position="171"/>
    </location>
</feature>
<evidence type="ECO:0000313" key="5">
    <source>
        <dbReference type="Proteomes" id="UP000186455"/>
    </source>
</evidence>
<protein>
    <recommendedName>
        <fullName evidence="6">CchlO</fullName>
    </recommendedName>
</protein>
<feature type="domain" description="DUF3048" evidence="3">
    <location>
        <begin position="196"/>
        <end position="309"/>
    </location>
</feature>
<name>A0A1Q4VBW5_9ACTN</name>
<feature type="region of interest" description="Disordered" evidence="1">
    <location>
        <begin position="276"/>
        <end position="299"/>
    </location>
</feature>
<comment type="caution">
    <text evidence="4">The sequence shown here is derived from an EMBL/GenBank/DDBJ whole genome shotgun (WGS) entry which is preliminary data.</text>
</comment>
<dbReference type="Proteomes" id="UP000186455">
    <property type="component" value="Unassembled WGS sequence"/>
</dbReference>
<evidence type="ECO:0000256" key="1">
    <source>
        <dbReference type="SAM" id="MobiDB-lite"/>
    </source>
</evidence>
<keyword evidence="5" id="KW-1185">Reference proteome</keyword>
<evidence type="ECO:0008006" key="6">
    <source>
        <dbReference type="Google" id="ProtNLM"/>
    </source>
</evidence>
<accession>A0A1Q4VBW5</accession>
<dbReference type="Pfam" id="PF11258">
    <property type="entry name" value="DUF3048"/>
    <property type="match status" value="1"/>
</dbReference>
<dbReference type="SUPFAM" id="SSF159774">
    <property type="entry name" value="YerB-like"/>
    <property type="match status" value="1"/>
</dbReference>
<dbReference type="Gene3D" id="3.50.90.10">
    <property type="entry name" value="YerB-like"/>
    <property type="match status" value="1"/>
</dbReference>
<gene>
    <name evidence="4" type="ORF">AB852_00170</name>
</gene>
<dbReference type="AlphaFoldDB" id="A0A1Q4VBW5"/>
<dbReference type="STRING" id="1048205.AB852_00170"/>
<dbReference type="InterPro" id="IPR021416">
    <property type="entry name" value="DUF3048_N"/>
</dbReference>
<reference evidence="4 5" key="1">
    <citation type="submission" date="2015-06" db="EMBL/GenBank/DDBJ databases">
        <title>Cloning and characterization of the uncialamcin biosynthetic gene cluster.</title>
        <authorList>
            <person name="Yan X."/>
            <person name="Huang T."/>
            <person name="Ge H."/>
            <person name="Shen B."/>
        </authorList>
    </citation>
    <scope>NUCLEOTIDE SEQUENCE [LARGE SCALE GENOMIC DNA]</scope>
    <source>
        <strain evidence="4 5">DCA2648</strain>
    </source>
</reference>
<dbReference type="InterPro" id="IPR023158">
    <property type="entry name" value="YerB-like_sf"/>
</dbReference>
<evidence type="ECO:0000313" key="4">
    <source>
        <dbReference type="EMBL" id="OKH95345.1"/>
    </source>
</evidence>
<evidence type="ECO:0000259" key="2">
    <source>
        <dbReference type="Pfam" id="PF11258"/>
    </source>
</evidence>
<sequence length="314" mass="33193">MERSARARHGALGVVIAVMLAVLAGACSGGSSPGPSESPAESSGPLLAVKIDNAPQARPQTGLNAADVVYAEQVEAGLSRLMALYATKLPDSVGPVRSARESDLELLAQFQDPTLVFSGAQSKLLPLIDAAPLRPVTPGDAPSGAFVRDPERTAPHNLYVRPPRVQDRTAGAKALERAGLRGGPAPDGGERVAERTVRFPSSRFTFTWSADQGRWLIAMDGRPATEPDGTPVTAATVVVQRVEIKESQFQDFMGNNSPLTVTVGSGDAEVLRDGRAHAGEWQRRSERDTTTFTTPDGDPLDVASGPVWVMLVAR</sequence>
<proteinExistence type="predicted"/>
<dbReference type="PROSITE" id="PS51257">
    <property type="entry name" value="PROKAR_LIPOPROTEIN"/>
    <property type="match status" value="1"/>
</dbReference>
<organism evidence="4 5">
    <name type="scientific">Streptomyces uncialis</name>
    <dbReference type="NCBI Taxonomy" id="1048205"/>
    <lineage>
        <taxon>Bacteria</taxon>
        <taxon>Bacillati</taxon>
        <taxon>Actinomycetota</taxon>
        <taxon>Actinomycetes</taxon>
        <taxon>Kitasatosporales</taxon>
        <taxon>Streptomycetaceae</taxon>
        <taxon>Streptomyces</taxon>
    </lineage>
</organism>
<dbReference type="EMBL" id="LFBV01000001">
    <property type="protein sequence ID" value="OKH95345.1"/>
    <property type="molecule type" value="Genomic_DNA"/>
</dbReference>
<dbReference type="Pfam" id="PF17479">
    <property type="entry name" value="DUF3048_C"/>
    <property type="match status" value="1"/>
</dbReference>
<dbReference type="RefSeq" id="WP_073782345.1">
    <property type="nucleotide sequence ID" value="NZ_LFBV01000001.1"/>
</dbReference>
<dbReference type="InterPro" id="IPR035328">
    <property type="entry name" value="DUF3048_C"/>
</dbReference>
<feature type="compositionally biased region" description="Basic and acidic residues" evidence="1">
    <location>
        <begin position="276"/>
        <end position="289"/>
    </location>
</feature>